<evidence type="ECO:0000256" key="5">
    <source>
        <dbReference type="ARBA" id="ARBA00022833"/>
    </source>
</evidence>
<feature type="binding site" evidence="8">
    <location>
        <position position="314"/>
    </location>
    <ligand>
        <name>Zn(2+)</name>
        <dbReference type="ChEBI" id="CHEBI:29105"/>
    </ligand>
</feature>
<feature type="compositionally biased region" description="Basic and acidic residues" evidence="9">
    <location>
        <begin position="123"/>
        <end position="157"/>
    </location>
</feature>
<dbReference type="GO" id="GO:0030490">
    <property type="term" value="P:maturation of SSU-rRNA"/>
    <property type="evidence" value="ECO:0007669"/>
    <property type="project" value="TreeGrafter"/>
</dbReference>
<proteinExistence type="inferred from homology"/>
<comment type="function">
    <text evidence="7">Required for the synthesis of 40S ribosome subunits. Has a role in processing 20S pre-rRNA into the mature 18S rRNA, where it is required for cleavage at the 3' end of the mature 18S rRNA (D-site). Accompanies the 20S pre-rRNA from the nucleus to the cytoplasm.</text>
</comment>
<feature type="binding site" evidence="8">
    <location>
        <position position="295"/>
    </location>
    <ligand>
        <name>Zn(2+)</name>
        <dbReference type="ChEBI" id="CHEBI:29105"/>
    </ligand>
</feature>
<dbReference type="PIRSF" id="PIRSF037125">
    <property type="entry name" value="D-site_20S_pre-rRNA_nuclease"/>
    <property type="match status" value="1"/>
</dbReference>
<dbReference type="GO" id="GO:0030688">
    <property type="term" value="C:preribosome, small subunit precursor"/>
    <property type="evidence" value="ECO:0007669"/>
    <property type="project" value="TreeGrafter"/>
</dbReference>
<dbReference type="CDD" id="cd09876">
    <property type="entry name" value="PIN_Nob1-like"/>
    <property type="match status" value="1"/>
</dbReference>
<evidence type="ECO:0000313" key="13">
    <source>
        <dbReference type="Proteomes" id="UP000738402"/>
    </source>
</evidence>
<keyword evidence="2" id="KW-0540">Nuclease</keyword>
<feature type="domain" description="Ribonuclease PIN" evidence="11">
    <location>
        <begin position="7"/>
        <end position="95"/>
    </location>
</feature>
<evidence type="ECO:0000256" key="1">
    <source>
        <dbReference type="ARBA" id="ARBA00005858"/>
    </source>
</evidence>
<dbReference type="SUPFAM" id="SSF144206">
    <property type="entry name" value="NOB1 zinc finger-like"/>
    <property type="match status" value="1"/>
</dbReference>
<dbReference type="InterPro" id="IPR036283">
    <property type="entry name" value="NOB1_Zf-like_sf"/>
</dbReference>
<evidence type="ECO:0000256" key="4">
    <source>
        <dbReference type="ARBA" id="ARBA00022801"/>
    </source>
</evidence>
<dbReference type="InterPro" id="IPR014881">
    <property type="entry name" value="NOB1_Zn-bd"/>
</dbReference>
<comment type="similarity">
    <text evidence="1 7">Belongs to the NOB1 family.</text>
</comment>
<keyword evidence="4" id="KW-0378">Hydrolase</keyword>
<gene>
    <name evidence="12" type="ORF">KL933_002337</name>
</gene>
<accession>A0AAN6I1N5</accession>
<dbReference type="AlphaFoldDB" id="A0AAN6I1N5"/>
<evidence type="ECO:0000259" key="10">
    <source>
        <dbReference type="Pfam" id="PF08772"/>
    </source>
</evidence>
<feature type="compositionally biased region" description="Basic residues" evidence="9">
    <location>
        <begin position="158"/>
        <end position="174"/>
    </location>
</feature>
<name>A0AAN6I1N5_9ASCO</name>
<protein>
    <recommendedName>
        <fullName evidence="7">20S-pre-rRNA D-site endonuclease NOB1</fullName>
    </recommendedName>
</protein>
<feature type="domain" description="Nin one binding (NOB1) Zn-ribbon-like" evidence="10">
    <location>
        <begin position="285"/>
        <end position="359"/>
    </location>
</feature>
<evidence type="ECO:0000313" key="12">
    <source>
        <dbReference type="EMBL" id="KAG7728211.1"/>
    </source>
</evidence>
<evidence type="ECO:0000256" key="7">
    <source>
        <dbReference type="PIRNR" id="PIRNR037125"/>
    </source>
</evidence>
<dbReference type="InterPro" id="IPR033411">
    <property type="entry name" value="Ribonuclease_PIN"/>
</dbReference>
<dbReference type="EMBL" id="JAHLUH010000005">
    <property type="protein sequence ID" value="KAG7728211.1"/>
    <property type="molecule type" value="Genomic_DNA"/>
</dbReference>
<dbReference type="Pfam" id="PF17146">
    <property type="entry name" value="PIN_6"/>
    <property type="match status" value="1"/>
</dbReference>
<dbReference type="GO" id="GO:0005730">
    <property type="term" value="C:nucleolus"/>
    <property type="evidence" value="ECO:0007669"/>
    <property type="project" value="UniProtKB-SubCell"/>
</dbReference>
<dbReference type="GO" id="GO:0046872">
    <property type="term" value="F:metal ion binding"/>
    <property type="evidence" value="ECO:0007669"/>
    <property type="project" value="UniProtKB-UniRule"/>
</dbReference>
<evidence type="ECO:0000259" key="11">
    <source>
        <dbReference type="Pfam" id="PF17146"/>
    </source>
</evidence>
<dbReference type="PANTHER" id="PTHR12814:SF2">
    <property type="entry name" value="RNA-BINDING PROTEIN NOB1"/>
    <property type="match status" value="1"/>
</dbReference>
<reference evidence="12" key="1">
    <citation type="journal article" date="2021" name="G3 (Bethesda)">
        <title>Genomic diversity, chromosomal rearrangements, and interspecies hybridization in the ogataea polymorpha species complex.</title>
        <authorList>
            <person name="Hanson S.J."/>
            <person name="Cinneide E.O."/>
            <person name="Salzberg L.I."/>
            <person name="Wolfe K.H."/>
            <person name="McGowan J."/>
            <person name="Fitzpatrick D.A."/>
            <person name="Matlin K."/>
        </authorList>
    </citation>
    <scope>NUCLEOTIDE SEQUENCE</scope>
    <source>
        <strain evidence="12">83-405-1</strain>
    </source>
</reference>
<dbReference type="GO" id="GO:0005737">
    <property type="term" value="C:cytoplasm"/>
    <property type="evidence" value="ECO:0007669"/>
    <property type="project" value="UniProtKB-ARBA"/>
</dbReference>
<evidence type="ECO:0000256" key="2">
    <source>
        <dbReference type="ARBA" id="ARBA00022722"/>
    </source>
</evidence>
<evidence type="ECO:0000256" key="8">
    <source>
        <dbReference type="PIRSR" id="PIRSR037125-1"/>
    </source>
</evidence>
<comment type="caution">
    <text evidence="12">The sequence shown here is derived from an EMBL/GenBank/DDBJ whole genome shotgun (WGS) entry which is preliminary data.</text>
</comment>
<comment type="subcellular location">
    <subcellularLocation>
        <location evidence="7">Nucleus</location>
        <location evidence="7">Nucleolus</location>
    </subcellularLocation>
</comment>
<dbReference type="PANTHER" id="PTHR12814">
    <property type="entry name" value="RNA-BINDING PROTEIN NOB1"/>
    <property type="match status" value="1"/>
</dbReference>
<dbReference type="GO" id="GO:0016787">
    <property type="term" value="F:hydrolase activity"/>
    <property type="evidence" value="ECO:0007669"/>
    <property type="project" value="UniProtKB-KW"/>
</dbReference>
<feature type="binding site" evidence="8">
    <location>
        <position position="298"/>
    </location>
    <ligand>
        <name>Zn(2+)</name>
        <dbReference type="ChEBI" id="CHEBI:29105"/>
    </ligand>
</feature>
<keyword evidence="6 7" id="KW-0539">Nucleus</keyword>
<dbReference type="Proteomes" id="UP000738402">
    <property type="component" value="Unassembled WGS sequence"/>
</dbReference>
<feature type="region of interest" description="Disordered" evidence="9">
    <location>
        <begin position="104"/>
        <end position="181"/>
    </location>
</feature>
<dbReference type="InterPro" id="IPR017117">
    <property type="entry name" value="Nob1_euk"/>
</dbReference>
<evidence type="ECO:0000256" key="3">
    <source>
        <dbReference type="ARBA" id="ARBA00022723"/>
    </source>
</evidence>
<dbReference type="Pfam" id="PF08772">
    <property type="entry name" value="Zn_ribbon_NOB1"/>
    <property type="match status" value="1"/>
</dbReference>
<dbReference type="Gene3D" id="6.20.210.10">
    <property type="entry name" value="Nin one binding (NOB1), Zn-ribbon-like"/>
    <property type="match status" value="1"/>
</dbReference>
<dbReference type="FunFam" id="3.40.50.1010:FF:000020">
    <property type="entry name" value="20S-pre-rRNA D-site endonuclease NOB1"/>
    <property type="match status" value="1"/>
</dbReference>
<sequence>MPKVNSLVLDAGPLITQSASTLQQHADKFFTTPGVFNELRDEHARRQAALWGEKLSVRQPKFDAIKAMTDFAKLTGDHMVLSQNDIHILALAYELECELNNGPWRLRSYPGEKKERQKKRNQNSKERDDTKDIDTVQKEKSAETSLEHTEVSDTNERTKKKTRRGGKRHRKKRTNGGEEGVADLKEQVEIDGNEDAAVQQITEKLKDLSTDCQLSQAYSDSEDEGEWITPDNIVEEMFKDEHEQVEAEKSTSKIKVALATGDFAVQNVSLQIGLNLMNPMSGLQIQRVRNYMLRCHACFTMIPIPKDGTPKHFCSSCGGATLLRCAVSVNSKGEIVPHLKKNFEWHRKGDRYSLPSPLSKNYTKKYGKQGYQHRGNPNLENIFLREDQKEYQQALKNAKWQLRQNEKAMQEYVGGGSAENFVSPFFTGTDHIKPVHVRVGRGRYVNSSRRRK</sequence>
<evidence type="ECO:0000256" key="6">
    <source>
        <dbReference type="ARBA" id="ARBA00023242"/>
    </source>
</evidence>
<dbReference type="InterPro" id="IPR039907">
    <property type="entry name" value="NOB1"/>
</dbReference>
<dbReference type="Gene3D" id="3.40.50.1010">
    <property type="entry name" value="5'-nuclease"/>
    <property type="match status" value="1"/>
</dbReference>
<keyword evidence="5 7" id="KW-0862">Zinc</keyword>
<feature type="binding site" evidence="8">
    <location>
        <position position="317"/>
    </location>
    <ligand>
        <name>Zn(2+)</name>
        <dbReference type="ChEBI" id="CHEBI:29105"/>
    </ligand>
</feature>
<organism evidence="12 13">
    <name type="scientific">Ogataea haglerorum</name>
    <dbReference type="NCBI Taxonomy" id="1937702"/>
    <lineage>
        <taxon>Eukaryota</taxon>
        <taxon>Fungi</taxon>
        <taxon>Dikarya</taxon>
        <taxon>Ascomycota</taxon>
        <taxon>Saccharomycotina</taxon>
        <taxon>Pichiomycetes</taxon>
        <taxon>Pichiales</taxon>
        <taxon>Pichiaceae</taxon>
        <taxon>Ogataea</taxon>
    </lineage>
</organism>
<keyword evidence="3 7" id="KW-0479">Metal-binding</keyword>
<dbReference type="GO" id="GO:0004521">
    <property type="term" value="F:RNA endonuclease activity"/>
    <property type="evidence" value="ECO:0007669"/>
    <property type="project" value="UniProtKB-UniRule"/>
</dbReference>
<evidence type="ECO:0000256" key="9">
    <source>
        <dbReference type="SAM" id="MobiDB-lite"/>
    </source>
</evidence>